<feature type="domain" description="Subtilisin-like protease fibronectin type-III" evidence="5">
    <location>
        <begin position="55"/>
        <end position="148"/>
    </location>
</feature>
<evidence type="ECO:0000313" key="6">
    <source>
        <dbReference type="EMBL" id="JAD69320.1"/>
    </source>
</evidence>
<dbReference type="PANTHER" id="PTHR10795">
    <property type="entry name" value="PROPROTEIN CONVERTASE SUBTILISIN/KEXIN"/>
    <property type="match status" value="1"/>
</dbReference>
<dbReference type="InterPro" id="IPR041469">
    <property type="entry name" value="Subtilisin-like_FN3"/>
</dbReference>
<keyword evidence="2" id="KW-0645">Protease</keyword>
<evidence type="ECO:0000256" key="2">
    <source>
        <dbReference type="ARBA" id="ARBA00022670"/>
    </source>
</evidence>
<evidence type="ECO:0000256" key="4">
    <source>
        <dbReference type="ARBA" id="ARBA00022825"/>
    </source>
</evidence>
<dbReference type="Gene3D" id="2.60.40.2310">
    <property type="match status" value="1"/>
</dbReference>
<dbReference type="GO" id="GO:0006508">
    <property type="term" value="P:proteolysis"/>
    <property type="evidence" value="ECO:0007669"/>
    <property type="project" value="UniProtKB-KW"/>
</dbReference>
<protein>
    <recommendedName>
        <fullName evidence="5">Subtilisin-like protease fibronectin type-III domain-containing protein</fullName>
    </recommendedName>
</protein>
<dbReference type="FunFam" id="2.60.40.2310:FF:000001">
    <property type="entry name" value="Subtilisin-like protease SBT1.5"/>
    <property type="match status" value="1"/>
</dbReference>
<dbReference type="AlphaFoldDB" id="A0A0A9C7D4"/>
<organism evidence="6">
    <name type="scientific">Arundo donax</name>
    <name type="common">Giant reed</name>
    <name type="synonym">Donax arundinaceus</name>
    <dbReference type="NCBI Taxonomy" id="35708"/>
    <lineage>
        <taxon>Eukaryota</taxon>
        <taxon>Viridiplantae</taxon>
        <taxon>Streptophyta</taxon>
        <taxon>Embryophyta</taxon>
        <taxon>Tracheophyta</taxon>
        <taxon>Spermatophyta</taxon>
        <taxon>Magnoliopsida</taxon>
        <taxon>Liliopsida</taxon>
        <taxon>Poales</taxon>
        <taxon>Poaceae</taxon>
        <taxon>PACMAD clade</taxon>
        <taxon>Arundinoideae</taxon>
        <taxon>Arundineae</taxon>
        <taxon>Arundo</taxon>
    </lineage>
</organism>
<dbReference type="EMBL" id="GBRH01228575">
    <property type="protein sequence ID" value="JAD69320.1"/>
    <property type="molecule type" value="Transcribed_RNA"/>
</dbReference>
<reference evidence="6" key="2">
    <citation type="journal article" date="2015" name="Data Brief">
        <title>Shoot transcriptome of the giant reed, Arundo donax.</title>
        <authorList>
            <person name="Barrero R.A."/>
            <person name="Guerrero F.D."/>
            <person name="Moolhuijzen P."/>
            <person name="Goolsby J.A."/>
            <person name="Tidwell J."/>
            <person name="Bellgard S.E."/>
            <person name="Bellgard M.I."/>
        </authorList>
    </citation>
    <scope>NUCLEOTIDE SEQUENCE</scope>
    <source>
        <tissue evidence="6">Shoot tissue taken approximately 20 cm above the soil surface</tissue>
    </source>
</reference>
<accession>A0A0A9C7D4</accession>
<reference evidence="6" key="1">
    <citation type="submission" date="2014-09" db="EMBL/GenBank/DDBJ databases">
        <authorList>
            <person name="Magalhaes I.L.F."/>
            <person name="Oliveira U."/>
            <person name="Santos F.R."/>
            <person name="Vidigal T.H.D.A."/>
            <person name="Brescovit A.D."/>
            <person name="Santos A.J."/>
        </authorList>
    </citation>
    <scope>NUCLEOTIDE SEQUENCE</scope>
    <source>
        <tissue evidence="6">Shoot tissue taken approximately 20 cm above the soil surface</tissue>
    </source>
</reference>
<evidence type="ECO:0000256" key="3">
    <source>
        <dbReference type="ARBA" id="ARBA00022729"/>
    </source>
</evidence>
<keyword evidence="4" id="KW-0378">Hydrolase</keyword>
<keyword evidence="3" id="KW-0732">Signal</keyword>
<dbReference type="Pfam" id="PF17766">
    <property type="entry name" value="fn3_6"/>
    <property type="match status" value="1"/>
</dbReference>
<name>A0A0A9C7D4_ARUDO</name>
<sequence length="158" mass="17460">MDPIKALNPGIIFDAKPEDYKSFLCAIGYDDHSLHLITGANRTCSHRTSSSATALNYPSITIPYLKKSYSVTRTLMNVGNPRSAYRAVVSAPRGINVTVTPEFLVFENYGVKKTFTVSFHVNVPTQGYIFGSLSWHGRDARMMMPLVVKGQISDKGLI</sequence>
<dbReference type="InterPro" id="IPR045051">
    <property type="entry name" value="SBT"/>
</dbReference>
<evidence type="ECO:0000259" key="5">
    <source>
        <dbReference type="Pfam" id="PF17766"/>
    </source>
</evidence>
<dbReference type="GO" id="GO:0008236">
    <property type="term" value="F:serine-type peptidase activity"/>
    <property type="evidence" value="ECO:0007669"/>
    <property type="project" value="UniProtKB-KW"/>
</dbReference>
<keyword evidence="4" id="KW-0720">Serine protease</keyword>
<comment type="similarity">
    <text evidence="1">Belongs to the peptidase S8 family.</text>
</comment>
<evidence type="ECO:0000256" key="1">
    <source>
        <dbReference type="ARBA" id="ARBA00011073"/>
    </source>
</evidence>
<proteinExistence type="inferred from homology"/>